<reference evidence="1 2" key="1">
    <citation type="journal article" date="2016" name="DNA Res.">
        <title>Genome sequence of Aspergillus luchuensis NBRC 4314.</title>
        <authorList>
            <person name="Yamada O."/>
            <person name="Machida M."/>
            <person name="Hosoyama A."/>
            <person name="Goto M."/>
            <person name="Takahashi T."/>
            <person name="Futagami T."/>
            <person name="Yamagata Y."/>
            <person name="Takeuchi M."/>
            <person name="Kobayashi T."/>
            <person name="Koike H."/>
            <person name="Abe K."/>
            <person name="Asai K."/>
            <person name="Arita M."/>
            <person name="Fujita N."/>
            <person name="Fukuda K."/>
            <person name="Higa K."/>
            <person name="Horikawa H."/>
            <person name="Ishikawa T."/>
            <person name="Jinno K."/>
            <person name="Kato Y."/>
            <person name="Kirimura K."/>
            <person name="Mizutani O."/>
            <person name="Nakasone K."/>
            <person name="Sano M."/>
            <person name="Shiraishi Y."/>
            <person name="Tsukahara M."/>
            <person name="Gomi K."/>
        </authorList>
    </citation>
    <scope>NUCLEOTIDE SEQUENCE [LARGE SCALE GENOMIC DNA]</scope>
    <source>
        <strain evidence="1 2">RIB 2604</strain>
    </source>
</reference>
<reference evidence="2" key="2">
    <citation type="submission" date="2016-02" db="EMBL/GenBank/DDBJ databases">
        <title>Genome sequencing of Aspergillus luchuensis NBRC 4314.</title>
        <authorList>
            <person name="Yamada O."/>
        </authorList>
    </citation>
    <scope>NUCLEOTIDE SEQUENCE [LARGE SCALE GENOMIC DNA]</scope>
    <source>
        <strain evidence="2">RIB 2604</strain>
    </source>
</reference>
<gene>
    <name evidence="1" type="ORF">RIB2604_00606220</name>
</gene>
<sequence>MTDGDGVHVVDHSMIGLCQMQKNVVTLSGLRTLLRSRDGVSFPMALSWSAKEPIRGLPTEEQETLSKHCYCPPEL</sequence>
<protein>
    <submittedName>
        <fullName evidence="1">Nuclear migration protein NudF</fullName>
    </submittedName>
</protein>
<dbReference type="Proteomes" id="UP000075230">
    <property type="component" value="Unassembled WGS sequence"/>
</dbReference>
<proteinExistence type="predicted"/>
<evidence type="ECO:0000313" key="1">
    <source>
        <dbReference type="EMBL" id="GAT20037.1"/>
    </source>
</evidence>
<comment type="caution">
    <text evidence="1">The sequence shown here is derived from an EMBL/GenBank/DDBJ whole genome shotgun (WGS) entry which is preliminary data.</text>
</comment>
<accession>A0A146F1E3</accession>
<evidence type="ECO:0000313" key="2">
    <source>
        <dbReference type="Proteomes" id="UP000075230"/>
    </source>
</evidence>
<dbReference type="AlphaFoldDB" id="A0A146F1E3"/>
<organism evidence="1 2">
    <name type="scientific">Aspergillus kawachii</name>
    <name type="common">White koji mold</name>
    <name type="synonym">Aspergillus awamori var. kawachi</name>
    <dbReference type="NCBI Taxonomy" id="1069201"/>
    <lineage>
        <taxon>Eukaryota</taxon>
        <taxon>Fungi</taxon>
        <taxon>Dikarya</taxon>
        <taxon>Ascomycota</taxon>
        <taxon>Pezizomycotina</taxon>
        <taxon>Eurotiomycetes</taxon>
        <taxon>Eurotiomycetidae</taxon>
        <taxon>Eurotiales</taxon>
        <taxon>Aspergillaceae</taxon>
        <taxon>Aspergillus</taxon>
        <taxon>Aspergillus subgen. Circumdati</taxon>
    </lineage>
</organism>
<name>A0A146F1E3_ASPKA</name>
<dbReference type="EMBL" id="BCWF01000006">
    <property type="protein sequence ID" value="GAT20037.1"/>
    <property type="molecule type" value="Genomic_DNA"/>
</dbReference>